<keyword evidence="1" id="KW-0472">Membrane</keyword>
<evidence type="ECO:0000313" key="3">
    <source>
        <dbReference type="Proteomes" id="UP000597444"/>
    </source>
</evidence>
<organism evidence="2 3">
    <name type="scientific">Reticulibacter mediterranei</name>
    <dbReference type="NCBI Taxonomy" id="2778369"/>
    <lineage>
        <taxon>Bacteria</taxon>
        <taxon>Bacillati</taxon>
        <taxon>Chloroflexota</taxon>
        <taxon>Ktedonobacteria</taxon>
        <taxon>Ktedonobacterales</taxon>
        <taxon>Reticulibacteraceae</taxon>
        <taxon>Reticulibacter</taxon>
    </lineage>
</organism>
<keyword evidence="3" id="KW-1185">Reference proteome</keyword>
<dbReference type="Proteomes" id="UP000597444">
    <property type="component" value="Unassembled WGS sequence"/>
</dbReference>
<reference evidence="2" key="1">
    <citation type="submission" date="2020-10" db="EMBL/GenBank/DDBJ databases">
        <title>Taxonomic study of unclassified bacteria belonging to the class Ktedonobacteria.</title>
        <authorList>
            <person name="Yabe S."/>
            <person name="Wang C.M."/>
            <person name="Zheng Y."/>
            <person name="Sakai Y."/>
            <person name="Cavaletti L."/>
            <person name="Monciardini P."/>
            <person name="Donadio S."/>
        </authorList>
    </citation>
    <scope>NUCLEOTIDE SEQUENCE</scope>
    <source>
        <strain evidence="2">ID150040</strain>
    </source>
</reference>
<name>A0A8J3MZY8_9CHLR</name>
<feature type="transmembrane region" description="Helical" evidence="1">
    <location>
        <begin position="32"/>
        <end position="59"/>
    </location>
</feature>
<dbReference type="EMBL" id="BNJK01000001">
    <property type="protein sequence ID" value="GHO92392.1"/>
    <property type="molecule type" value="Genomic_DNA"/>
</dbReference>
<dbReference type="AlphaFoldDB" id="A0A8J3MZY8"/>
<accession>A0A8J3MZY8</accession>
<sequence length="108" mass="11870">MQMVAVLLCYEHQVLPDHFRLSGSWAYLSKVVAVQVLVLGTALPGPHVIVAVMIPVVLVNLPSPLPQAYVLPIDSLDLLNLPADLNVLVRSDRQGEVYSDLPVLTDYR</sequence>
<keyword evidence="1" id="KW-0812">Transmembrane</keyword>
<evidence type="ECO:0000313" key="2">
    <source>
        <dbReference type="EMBL" id="GHO92392.1"/>
    </source>
</evidence>
<protein>
    <submittedName>
        <fullName evidence="2">Uncharacterized protein</fullName>
    </submittedName>
</protein>
<comment type="caution">
    <text evidence="2">The sequence shown here is derived from an EMBL/GenBank/DDBJ whole genome shotgun (WGS) entry which is preliminary data.</text>
</comment>
<gene>
    <name evidence="2" type="ORF">KSF_024400</name>
</gene>
<proteinExistence type="predicted"/>
<keyword evidence="1" id="KW-1133">Transmembrane helix</keyword>
<evidence type="ECO:0000256" key="1">
    <source>
        <dbReference type="SAM" id="Phobius"/>
    </source>
</evidence>